<sequence length="435" mass="46786">MRIFMILWCGQIVSAIGSAMTRFALTIWVWQLTGEVTTIALFSFFYQLPLIFVSLFAGVIVDRYNRKYLIILGDTSAILCTIIIGLLYGTNSLQIWHLYALIAISGCFGHIQNLAYSASIPLIVPKQHYTRASSMASLIEHASAIIAPALAGILYPLIGLLGITFIDIVTFTVAAVTAFLVSIPQPQQTETTNQASETLWQKLAFGFKYILSRPSLLAMAIAFSCFWFAHQIAETIFQPMILARTGGNTEILGVVMTAAGVGGVVGGSFLSIWGGFKRRTHGMLLGFIGTGLSKIALGIGQIPLILIGTSFCSAFNLPLLFSSNSAIWYAKVEPNIQGRVFAADHTIGMIIGTIASLTAGPLADRVFEPAMKPGELLAFIFSPVFGIGAGSGMALLYVITAIFIVLVGISGYAFPTLRNVEDILPDHDVAINKGD</sequence>
<keyword evidence="5 7" id="KW-1133">Transmembrane helix</keyword>
<evidence type="ECO:0000256" key="4">
    <source>
        <dbReference type="ARBA" id="ARBA00022692"/>
    </source>
</evidence>
<evidence type="ECO:0000256" key="3">
    <source>
        <dbReference type="ARBA" id="ARBA00022475"/>
    </source>
</evidence>
<dbReference type="Pfam" id="PF07690">
    <property type="entry name" value="MFS_1"/>
    <property type="match status" value="1"/>
</dbReference>
<feature type="transmembrane region" description="Helical" evidence="7">
    <location>
        <begin position="164"/>
        <end position="183"/>
    </location>
</feature>
<dbReference type="RefSeq" id="WP_010996346.1">
    <property type="nucleotide sequence ID" value="NZ_JACJQC010000001.1"/>
</dbReference>
<feature type="domain" description="Major facilitator superfamily (MFS) profile" evidence="8">
    <location>
        <begin position="1"/>
        <end position="187"/>
    </location>
</feature>
<keyword evidence="6 7" id="KW-0472">Membrane</keyword>
<evidence type="ECO:0000259" key="8">
    <source>
        <dbReference type="PROSITE" id="PS50850"/>
    </source>
</evidence>
<evidence type="ECO:0000256" key="5">
    <source>
        <dbReference type="ARBA" id="ARBA00022989"/>
    </source>
</evidence>
<feature type="transmembrane region" description="Helical" evidence="7">
    <location>
        <begin position="95"/>
        <end position="116"/>
    </location>
</feature>
<feature type="transmembrane region" description="Helical" evidence="7">
    <location>
        <begin position="376"/>
        <end position="409"/>
    </location>
</feature>
<dbReference type="InterPro" id="IPR036259">
    <property type="entry name" value="MFS_trans_sf"/>
</dbReference>
<name>A0ABR7ZCP2_ANACY</name>
<keyword evidence="10" id="KW-1185">Reference proteome</keyword>
<evidence type="ECO:0000313" key="10">
    <source>
        <dbReference type="Proteomes" id="UP000638897"/>
    </source>
</evidence>
<evidence type="ECO:0000256" key="7">
    <source>
        <dbReference type="SAM" id="Phobius"/>
    </source>
</evidence>
<dbReference type="PANTHER" id="PTHR43266:SF2">
    <property type="entry name" value="MAJOR FACILITATOR SUPERFAMILY (MFS) PROFILE DOMAIN-CONTAINING PROTEIN"/>
    <property type="match status" value="1"/>
</dbReference>
<feature type="transmembrane region" description="Helical" evidence="7">
    <location>
        <begin position="253"/>
        <end position="274"/>
    </location>
</feature>
<dbReference type="PANTHER" id="PTHR43266">
    <property type="entry name" value="MACROLIDE-EFFLUX PROTEIN"/>
    <property type="match status" value="1"/>
</dbReference>
<feature type="transmembrane region" description="Helical" evidence="7">
    <location>
        <begin position="341"/>
        <end position="364"/>
    </location>
</feature>
<protein>
    <submittedName>
        <fullName evidence="9">MFS transporter</fullName>
    </submittedName>
</protein>
<dbReference type="SUPFAM" id="SSF103473">
    <property type="entry name" value="MFS general substrate transporter"/>
    <property type="match status" value="1"/>
</dbReference>
<gene>
    <name evidence="9" type="ORF">H6F81_02365</name>
</gene>
<evidence type="ECO:0000256" key="6">
    <source>
        <dbReference type="ARBA" id="ARBA00023136"/>
    </source>
</evidence>
<feature type="transmembrane region" description="Helical" evidence="7">
    <location>
        <begin position="68"/>
        <end position="89"/>
    </location>
</feature>
<dbReference type="Gene3D" id="1.20.1250.20">
    <property type="entry name" value="MFS general substrate transporter like domains"/>
    <property type="match status" value="1"/>
</dbReference>
<keyword evidence="3" id="KW-1003">Cell membrane</keyword>
<evidence type="ECO:0000256" key="1">
    <source>
        <dbReference type="ARBA" id="ARBA00004651"/>
    </source>
</evidence>
<organism evidence="9 10">
    <name type="scientific">Anabaena cylindrica FACHB-318</name>
    <dbReference type="NCBI Taxonomy" id="2692880"/>
    <lineage>
        <taxon>Bacteria</taxon>
        <taxon>Bacillati</taxon>
        <taxon>Cyanobacteriota</taxon>
        <taxon>Cyanophyceae</taxon>
        <taxon>Nostocales</taxon>
        <taxon>Nostocaceae</taxon>
        <taxon>Anabaena</taxon>
    </lineage>
</organism>
<dbReference type="InterPro" id="IPR020846">
    <property type="entry name" value="MFS_dom"/>
</dbReference>
<accession>A0ABR7ZCP2</accession>
<feature type="transmembrane region" description="Helical" evidence="7">
    <location>
        <begin position="295"/>
        <end position="321"/>
    </location>
</feature>
<dbReference type="EMBL" id="JACJQC010000001">
    <property type="protein sequence ID" value="MBD2170098.1"/>
    <property type="molecule type" value="Genomic_DNA"/>
</dbReference>
<evidence type="ECO:0000256" key="2">
    <source>
        <dbReference type="ARBA" id="ARBA00022448"/>
    </source>
</evidence>
<dbReference type="Proteomes" id="UP000638897">
    <property type="component" value="Unassembled WGS sequence"/>
</dbReference>
<proteinExistence type="predicted"/>
<reference evidence="9 10" key="1">
    <citation type="journal article" date="2020" name="ISME J.">
        <title>Comparative genomics reveals insights into cyanobacterial evolution and habitat adaptation.</title>
        <authorList>
            <person name="Chen M.Y."/>
            <person name="Teng W.K."/>
            <person name="Zhao L."/>
            <person name="Hu C.X."/>
            <person name="Zhou Y.K."/>
            <person name="Han B.P."/>
            <person name="Song L.R."/>
            <person name="Shu W.S."/>
        </authorList>
    </citation>
    <scope>NUCLEOTIDE SEQUENCE [LARGE SCALE GENOMIC DNA]</scope>
    <source>
        <strain evidence="9 10">FACHB-318</strain>
    </source>
</reference>
<evidence type="ECO:0000313" key="9">
    <source>
        <dbReference type="EMBL" id="MBD2170098.1"/>
    </source>
</evidence>
<keyword evidence="2" id="KW-0813">Transport</keyword>
<comment type="subcellular location">
    <subcellularLocation>
        <location evidence="1">Cell membrane</location>
        <topology evidence="1">Multi-pass membrane protein</topology>
    </subcellularLocation>
</comment>
<dbReference type="InterPro" id="IPR011701">
    <property type="entry name" value="MFS"/>
</dbReference>
<feature type="transmembrane region" description="Helical" evidence="7">
    <location>
        <begin position="39"/>
        <end position="61"/>
    </location>
</feature>
<keyword evidence="4 7" id="KW-0812">Transmembrane</keyword>
<feature type="transmembrane region" description="Helical" evidence="7">
    <location>
        <begin position="137"/>
        <end position="158"/>
    </location>
</feature>
<comment type="caution">
    <text evidence="9">The sequence shown here is derived from an EMBL/GenBank/DDBJ whole genome shotgun (WGS) entry which is preliminary data.</text>
</comment>
<dbReference type="PROSITE" id="PS50850">
    <property type="entry name" value="MFS"/>
    <property type="match status" value="1"/>
</dbReference>
<dbReference type="CDD" id="cd06173">
    <property type="entry name" value="MFS_MefA_like"/>
    <property type="match status" value="1"/>
</dbReference>
<feature type="transmembrane region" description="Helical" evidence="7">
    <location>
        <begin position="216"/>
        <end position="233"/>
    </location>
</feature>